<name>A0A835DDI7_TETSI</name>
<evidence type="ECO:0000259" key="7">
    <source>
        <dbReference type="PROSITE" id="PS50089"/>
    </source>
</evidence>
<dbReference type="CDD" id="cd16574">
    <property type="entry name" value="RING-HC_Topors"/>
    <property type="match status" value="1"/>
</dbReference>
<feature type="region of interest" description="Disordered" evidence="5">
    <location>
        <begin position="530"/>
        <end position="572"/>
    </location>
</feature>
<evidence type="ECO:0000313" key="8">
    <source>
        <dbReference type="EMBL" id="KAF8399226.1"/>
    </source>
</evidence>
<reference evidence="8 9" key="1">
    <citation type="submission" date="2020-04" db="EMBL/GenBank/DDBJ databases">
        <title>Plant Genome Project.</title>
        <authorList>
            <person name="Zhang R.-G."/>
        </authorList>
    </citation>
    <scope>NUCLEOTIDE SEQUENCE [LARGE SCALE GENOMIC DNA]</scope>
    <source>
        <strain evidence="8">YNK0</strain>
        <tissue evidence="8">Leaf</tissue>
    </source>
</reference>
<dbReference type="PROSITE" id="PS00518">
    <property type="entry name" value="ZF_RING_1"/>
    <property type="match status" value="1"/>
</dbReference>
<feature type="region of interest" description="Disordered" evidence="5">
    <location>
        <begin position="376"/>
        <end position="405"/>
    </location>
</feature>
<feature type="region of interest" description="Disordered" evidence="5">
    <location>
        <begin position="260"/>
        <end position="286"/>
    </location>
</feature>
<feature type="compositionally biased region" description="Acidic residues" evidence="5">
    <location>
        <begin position="59"/>
        <end position="71"/>
    </location>
</feature>
<dbReference type="InterPro" id="IPR001965">
    <property type="entry name" value="Znf_PHD"/>
</dbReference>
<feature type="compositionally biased region" description="Basic and acidic residues" evidence="5">
    <location>
        <begin position="1"/>
        <end position="10"/>
    </location>
</feature>
<dbReference type="InterPro" id="IPR011011">
    <property type="entry name" value="Znf_FYVE_PHD"/>
</dbReference>
<dbReference type="InterPro" id="IPR019787">
    <property type="entry name" value="Znf_PHD-finger"/>
</dbReference>
<dbReference type="InterPro" id="IPR001841">
    <property type="entry name" value="Znf_RING"/>
</dbReference>
<feature type="region of interest" description="Disordered" evidence="5">
    <location>
        <begin position="319"/>
        <end position="341"/>
    </location>
</feature>
<keyword evidence="2 4" id="KW-0863">Zinc-finger</keyword>
<evidence type="ECO:0000259" key="6">
    <source>
        <dbReference type="PROSITE" id="PS50016"/>
    </source>
</evidence>
<keyword evidence="3" id="KW-0862">Zinc</keyword>
<proteinExistence type="predicted"/>
<dbReference type="Pfam" id="PF00628">
    <property type="entry name" value="PHD"/>
    <property type="match status" value="1"/>
</dbReference>
<evidence type="ECO:0000256" key="5">
    <source>
        <dbReference type="SAM" id="MobiDB-lite"/>
    </source>
</evidence>
<feature type="domain" description="PHD-type" evidence="6">
    <location>
        <begin position="164"/>
        <end position="213"/>
    </location>
</feature>
<dbReference type="GO" id="GO:0008270">
    <property type="term" value="F:zinc ion binding"/>
    <property type="evidence" value="ECO:0007669"/>
    <property type="project" value="UniProtKB-KW"/>
</dbReference>
<dbReference type="EMBL" id="JABCRI010000010">
    <property type="protein sequence ID" value="KAF8399226.1"/>
    <property type="molecule type" value="Genomic_DNA"/>
</dbReference>
<evidence type="ECO:0000256" key="2">
    <source>
        <dbReference type="ARBA" id="ARBA00022771"/>
    </source>
</evidence>
<feature type="compositionally biased region" description="Basic and acidic residues" evidence="5">
    <location>
        <begin position="47"/>
        <end position="58"/>
    </location>
</feature>
<gene>
    <name evidence="8" type="ORF">HHK36_015091</name>
</gene>
<dbReference type="PROSITE" id="PS50016">
    <property type="entry name" value="ZF_PHD_2"/>
    <property type="match status" value="1"/>
</dbReference>
<comment type="caution">
    <text evidence="8">The sequence shown here is derived from an EMBL/GenBank/DDBJ whole genome shotgun (WGS) entry which is preliminary data.</text>
</comment>
<dbReference type="SMART" id="SM00249">
    <property type="entry name" value="PHD"/>
    <property type="match status" value="1"/>
</dbReference>
<keyword evidence="1" id="KW-0479">Metal-binding</keyword>
<accession>A0A835DDI7</accession>
<evidence type="ECO:0000256" key="4">
    <source>
        <dbReference type="PROSITE-ProRule" id="PRU00175"/>
    </source>
</evidence>
<feature type="compositionally biased region" description="Polar residues" evidence="5">
    <location>
        <begin position="380"/>
        <end position="391"/>
    </location>
</feature>
<keyword evidence="9" id="KW-1185">Reference proteome</keyword>
<dbReference type="PANTHER" id="PTHR47177:SF4">
    <property type="entry name" value="OS06G0283200 PROTEIN"/>
    <property type="match status" value="1"/>
</dbReference>
<feature type="compositionally biased region" description="Basic and acidic residues" evidence="5">
    <location>
        <begin position="554"/>
        <end position="572"/>
    </location>
</feature>
<organism evidence="8 9">
    <name type="scientific">Tetracentron sinense</name>
    <name type="common">Spur-leaf</name>
    <dbReference type="NCBI Taxonomy" id="13715"/>
    <lineage>
        <taxon>Eukaryota</taxon>
        <taxon>Viridiplantae</taxon>
        <taxon>Streptophyta</taxon>
        <taxon>Embryophyta</taxon>
        <taxon>Tracheophyta</taxon>
        <taxon>Spermatophyta</taxon>
        <taxon>Magnoliopsida</taxon>
        <taxon>Trochodendrales</taxon>
        <taxon>Trochodendraceae</taxon>
        <taxon>Tetracentron</taxon>
    </lineage>
</organism>
<dbReference type="InterPro" id="IPR013083">
    <property type="entry name" value="Znf_RING/FYVE/PHD"/>
</dbReference>
<dbReference type="Pfam" id="PF13639">
    <property type="entry name" value="zf-RING_2"/>
    <property type="match status" value="1"/>
</dbReference>
<sequence length="627" mass="69244">MASVSEKRGEPIISEESSTSLHLEPSSPPNKRMKTLTLNLSPISRSKGKEKIEGMKDETVDESIDSDSDSDSDSKFCGICLSEDGKAIRGWIDSCDHYFCFVCIMEWSKVESRCPMCKHRFSSIRRPPKAGVFPFERIVNVPVRDQVYHLLGNVTTGPSDPYAQVQCSECHSITDEFLLLLCDLCDSAAHTYCVGLGATVPEGDWFCHDCTVSKAEHTNDEIGINCDNHLFSRKFDMMPVAEAHVSIFDIVRESDILEADRSPRRTSSHPNQLSSPIVPDREPGARTLHRCRNVQSHIRTLRDNWNALQSGSLGFSSSSLNSFKSSTKHDNKSSSSSLSCQQKIIRDGVSSDTLSNRGSHDIDKAWKMMDIAKSIRRAHQSTSIDHQASNHPSDKGNPPRGATNISSTFLVSKSKPFGHKNRGSVASEMNYNYYSLATAQKNHNSQKSGKQKSIRDPTKEIPKFVEGPQATFPPKYCEFPSTKKIRASVLVDVCHENGGQMSQKEFCRASSNSGGGQVGSACLISLVGSTPRASDPSYAKSELRASSGCEVEPAEGKGVDKNPCEGTSRKDDEAKSEVQALVKLNLKLLSQDKHLDECQLTCRGQLLDLSQLRGIGRFTFQYQQSRE</sequence>
<protein>
    <submittedName>
        <fullName evidence="8">Uncharacterized protein</fullName>
    </submittedName>
</protein>
<dbReference type="Proteomes" id="UP000655225">
    <property type="component" value="Unassembled WGS sequence"/>
</dbReference>
<dbReference type="OrthoDB" id="365379at2759"/>
<evidence type="ECO:0000313" key="9">
    <source>
        <dbReference type="Proteomes" id="UP000655225"/>
    </source>
</evidence>
<evidence type="ECO:0000256" key="3">
    <source>
        <dbReference type="ARBA" id="ARBA00022833"/>
    </source>
</evidence>
<evidence type="ECO:0000256" key="1">
    <source>
        <dbReference type="ARBA" id="ARBA00022723"/>
    </source>
</evidence>
<dbReference type="SUPFAM" id="SSF57850">
    <property type="entry name" value="RING/U-box"/>
    <property type="match status" value="1"/>
</dbReference>
<dbReference type="PROSITE" id="PS50089">
    <property type="entry name" value="ZF_RING_2"/>
    <property type="match status" value="1"/>
</dbReference>
<dbReference type="SUPFAM" id="SSF57903">
    <property type="entry name" value="FYVE/PHD zinc finger"/>
    <property type="match status" value="1"/>
</dbReference>
<dbReference type="AlphaFoldDB" id="A0A835DDI7"/>
<feature type="region of interest" description="Disordered" evidence="5">
    <location>
        <begin position="1"/>
        <end position="74"/>
    </location>
</feature>
<feature type="domain" description="RING-type" evidence="7">
    <location>
        <begin position="77"/>
        <end position="118"/>
    </location>
</feature>
<dbReference type="OMA" id="NTERGSC"/>
<dbReference type="Gene3D" id="3.30.40.10">
    <property type="entry name" value="Zinc/RING finger domain, C3HC4 (zinc finger)"/>
    <property type="match status" value="2"/>
</dbReference>
<dbReference type="PANTHER" id="PTHR47177">
    <property type="entry name" value="F18C1.6 PROTEIN"/>
    <property type="match status" value="1"/>
</dbReference>
<dbReference type="InterPro" id="IPR058746">
    <property type="entry name" value="Znf_RING-type_Topors"/>
</dbReference>
<dbReference type="SMART" id="SM00184">
    <property type="entry name" value="RING"/>
    <property type="match status" value="1"/>
</dbReference>
<dbReference type="InterPro" id="IPR017907">
    <property type="entry name" value="Znf_RING_CS"/>
</dbReference>